<dbReference type="EMBL" id="BSXV01000240">
    <property type="protein sequence ID" value="GME88220.1"/>
    <property type="molecule type" value="Genomic_DNA"/>
</dbReference>
<sequence>MSDFKLLELDKYKQLDDTEIPPTTNSQDSKIYKKFIIPTKHNLKKLNTTNYSVNRLAVQDIKSTKITTLNQDITTSLTNCLKLMKINSETDNNDPFSFKITNNNITKLKILQDLNIPIISDENGINKKKLKNLPDIIPVEPMKFNESDFEISDSTLRKYPFNIAVSNNPLINKETEPVKTYKRLKGVSYELYKIAFSSVSKPIFKSNLFYLTYYHPNHFISKIRKSKPGIWISAQTNLPYNNETLITKGKNSNSNSNSNNNLNKSPFKLAVNRTKLRKLTKKLFFKNYLELNAPDGFYNFKFKKFPKDEKDQELLKLDIKKALNQIKSTDINIFLNAVKFADNRIDWKLVDSTCKKFQLSKILPQSSINKNNKKRK</sequence>
<evidence type="ECO:0000313" key="1">
    <source>
        <dbReference type="EMBL" id="GME88220.1"/>
    </source>
</evidence>
<protein>
    <submittedName>
        <fullName evidence="1">Unnamed protein product</fullName>
    </submittedName>
</protein>
<gene>
    <name evidence="1" type="ORF">Cboi01_000078200</name>
</gene>
<name>A0ACB5TGE4_CANBO</name>
<keyword evidence="2" id="KW-1185">Reference proteome</keyword>
<accession>A0ACB5TGE4</accession>
<proteinExistence type="predicted"/>
<comment type="caution">
    <text evidence="1">The sequence shown here is derived from an EMBL/GenBank/DDBJ whole genome shotgun (WGS) entry which is preliminary data.</text>
</comment>
<dbReference type="Proteomes" id="UP001165101">
    <property type="component" value="Unassembled WGS sequence"/>
</dbReference>
<evidence type="ECO:0000313" key="2">
    <source>
        <dbReference type="Proteomes" id="UP001165101"/>
    </source>
</evidence>
<reference evidence="1" key="1">
    <citation type="submission" date="2023-04" db="EMBL/GenBank/DDBJ databases">
        <title>Candida boidinii NBRC 1967.</title>
        <authorList>
            <person name="Ichikawa N."/>
            <person name="Sato H."/>
            <person name="Tonouchi N."/>
        </authorList>
    </citation>
    <scope>NUCLEOTIDE SEQUENCE</scope>
    <source>
        <strain evidence="1">NBRC 1967</strain>
    </source>
</reference>
<organism evidence="1 2">
    <name type="scientific">Candida boidinii</name>
    <name type="common">Yeast</name>
    <dbReference type="NCBI Taxonomy" id="5477"/>
    <lineage>
        <taxon>Eukaryota</taxon>
        <taxon>Fungi</taxon>
        <taxon>Dikarya</taxon>
        <taxon>Ascomycota</taxon>
        <taxon>Saccharomycotina</taxon>
        <taxon>Pichiomycetes</taxon>
        <taxon>Pichiales</taxon>
        <taxon>Pichiaceae</taxon>
        <taxon>Ogataea</taxon>
        <taxon>Ogataea/Candida clade</taxon>
    </lineage>
</organism>